<evidence type="ECO:0000313" key="4">
    <source>
        <dbReference type="EMBL" id="SOE46936.1"/>
    </source>
</evidence>
<keyword evidence="5" id="KW-1185">Reference proteome</keyword>
<dbReference type="EMBL" id="LT907988">
    <property type="protein sequence ID" value="SOE46936.1"/>
    <property type="molecule type" value="Genomic_DNA"/>
</dbReference>
<evidence type="ECO:0000256" key="2">
    <source>
        <dbReference type="SAM" id="SignalP"/>
    </source>
</evidence>
<keyword evidence="1 2" id="KW-0732">Signal</keyword>
<dbReference type="InterPro" id="IPR018389">
    <property type="entry name" value="DctP_fam"/>
</dbReference>
<proteinExistence type="predicted"/>
<feature type="signal peptide" evidence="2">
    <location>
        <begin position="1"/>
        <end position="20"/>
    </location>
</feature>
<organism evidence="3 5">
    <name type="scientific">Orrella dioscoreae</name>
    <dbReference type="NCBI Taxonomy" id="1851544"/>
    <lineage>
        <taxon>Bacteria</taxon>
        <taxon>Pseudomonadati</taxon>
        <taxon>Pseudomonadota</taxon>
        <taxon>Betaproteobacteria</taxon>
        <taxon>Burkholderiales</taxon>
        <taxon>Alcaligenaceae</taxon>
        <taxon>Orrella</taxon>
    </lineage>
</organism>
<dbReference type="CDD" id="cd13602">
    <property type="entry name" value="PBP2_TRAP_BpDctp6_7"/>
    <property type="match status" value="1"/>
</dbReference>
<evidence type="ECO:0008006" key="6">
    <source>
        <dbReference type="Google" id="ProtNLM"/>
    </source>
</evidence>
<dbReference type="RefSeq" id="WP_067756504.1">
    <property type="nucleotide sequence ID" value="NZ_LT907988.1"/>
</dbReference>
<reference evidence="4 5" key="2">
    <citation type="submission" date="2017-08" db="EMBL/GenBank/DDBJ databases">
        <authorList>
            <person name="de Groot N.N."/>
        </authorList>
    </citation>
    <scope>NUCLEOTIDE SEQUENCE [LARGE SCALE GENOMIC DNA]</scope>
    <source>
        <strain evidence="4">Orrdi1</strain>
    </source>
</reference>
<dbReference type="SUPFAM" id="SSF53850">
    <property type="entry name" value="Periplasmic binding protein-like II"/>
    <property type="match status" value="1"/>
</dbReference>
<dbReference type="EMBL" id="FLRC01000033">
    <property type="protein sequence ID" value="SBT26572.1"/>
    <property type="molecule type" value="Genomic_DNA"/>
</dbReference>
<evidence type="ECO:0000256" key="1">
    <source>
        <dbReference type="ARBA" id="ARBA00022729"/>
    </source>
</evidence>
<reference evidence="3 5" key="1">
    <citation type="submission" date="2016-06" db="EMBL/GenBank/DDBJ databases">
        <authorList>
            <person name="Kjaerup R.B."/>
            <person name="Dalgaard T.S."/>
            <person name="Juul-Madsen H.R."/>
        </authorList>
    </citation>
    <scope>NUCLEOTIDE SEQUENCE [LARGE SCALE GENOMIC DNA]</scope>
    <source>
        <strain evidence="3">Orrdi1</strain>
    </source>
</reference>
<dbReference type="PANTHER" id="PTHR33376:SF4">
    <property type="entry name" value="SIALIC ACID-BINDING PERIPLASMIC PROTEIN SIAP"/>
    <property type="match status" value="1"/>
</dbReference>
<protein>
    <recommendedName>
        <fullName evidence="6">TRAP-type C4-dicarboxylate transport system, periplasmic component</fullName>
    </recommendedName>
</protein>
<dbReference type="OrthoDB" id="9783941at2"/>
<feature type="chain" id="PRO_5015062714" description="TRAP-type C4-dicarboxylate transport system, periplasmic component" evidence="2">
    <location>
        <begin position="21"/>
        <end position="322"/>
    </location>
</feature>
<dbReference type="NCBIfam" id="NF037995">
    <property type="entry name" value="TRAP_S1"/>
    <property type="match status" value="1"/>
</dbReference>
<evidence type="ECO:0000313" key="5">
    <source>
        <dbReference type="Proteomes" id="UP000078558"/>
    </source>
</evidence>
<dbReference type="GO" id="GO:0055085">
    <property type="term" value="P:transmembrane transport"/>
    <property type="evidence" value="ECO:0007669"/>
    <property type="project" value="InterPro"/>
</dbReference>
<dbReference type="STRING" id="1851544.ODI_04345"/>
<dbReference type="Proteomes" id="UP000078558">
    <property type="component" value="Chromosome I"/>
</dbReference>
<accession>A0A1C3K515</accession>
<gene>
    <name evidence="3" type="ORF">ODI_04345</name>
    <name evidence="4" type="ORF">ODI_R0547</name>
</gene>
<dbReference type="InterPro" id="IPR038404">
    <property type="entry name" value="TRAP_DctP_sf"/>
</dbReference>
<dbReference type="AlphaFoldDB" id="A0A1C3K515"/>
<dbReference type="Gene3D" id="3.40.190.170">
    <property type="entry name" value="Bacterial extracellular solute-binding protein, family 7"/>
    <property type="match status" value="1"/>
</dbReference>
<sequence length="322" mass="35110">MKLLHTVALTGLLAAGPALAQSTWTLPTAYPETNFHTRNLKQFIEDVDTSTGGKLKITLHSGGALIKMPEIKRAVQTGQVQAGEIFLGTMANETPLYSFDSIPFMSAGHADAQKLWAAARPLVTARLDRQNLHVLYSVAWPAQGIYAKRELNAIGDFKGLKFRAPSPSTADFAKRLGAVPTVVQAADIPQAFLTGLVDAMMTSSTTGVDTQAWDYLSHFYSVPTMFPQNIVFVNKAAWNKLDEPTRKAVTEAAARAEARGWEMSAEENATNIGKLKENKLTVLDVPPALMTDFTRVGGEMAKDWLAKLTPEERAALEPVLKR</sequence>
<dbReference type="Pfam" id="PF03480">
    <property type="entry name" value="DctP"/>
    <property type="match status" value="1"/>
</dbReference>
<name>A0A1C3K515_9BURK</name>
<dbReference type="KEGG" id="odi:ODI_R0547"/>
<evidence type="ECO:0000313" key="3">
    <source>
        <dbReference type="EMBL" id="SBT26572.1"/>
    </source>
</evidence>
<dbReference type="PANTHER" id="PTHR33376">
    <property type="match status" value="1"/>
</dbReference>